<dbReference type="AlphaFoldDB" id="A0A6J4KQJ6"/>
<sequence length="187" mass="20200">MEPPQIAVLAPMELRWRVIVDTIKHKHSGRSGVQRIHCRSVVWALLVSILTFVLAVPGTSAGIGWCRDDPVVVVDGQIANLYVSARFEDLPEVTGPTDIVISTPVGVDVALAVEGPGFGYGEHVSFVESQSLQVTTEGIEVRIKVRVPARSDTMPIRVEFAPQVVGTLQPATAEGTANEWVALRTLL</sequence>
<protein>
    <submittedName>
        <fullName evidence="2">Uncharacterized protein</fullName>
    </submittedName>
</protein>
<organism evidence="2">
    <name type="scientific">uncultured Chloroflexia bacterium</name>
    <dbReference type="NCBI Taxonomy" id="1672391"/>
    <lineage>
        <taxon>Bacteria</taxon>
        <taxon>Bacillati</taxon>
        <taxon>Chloroflexota</taxon>
        <taxon>Chloroflexia</taxon>
        <taxon>environmental samples</taxon>
    </lineage>
</organism>
<keyword evidence="1" id="KW-0472">Membrane</keyword>
<evidence type="ECO:0000313" key="2">
    <source>
        <dbReference type="EMBL" id="CAA9309094.1"/>
    </source>
</evidence>
<evidence type="ECO:0000256" key="1">
    <source>
        <dbReference type="SAM" id="Phobius"/>
    </source>
</evidence>
<keyword evidence="1" id="KW-0812">Transmembrane</keyword>
<proteinExistence type="predicted"/>
<gene>
    <name evidence="2" type="ORF">AVDCRST_MAG93-5101</name>
</gene>
<keyword evidence="1" id="KW-1133">Transmembrane helix</keyword>
<reference evidence="2" key="1">
    <citation type="submission" date="2020-02" db="EMBL/GenBank/DDBJ databases">
        <authorList>
            <person name="Meier V. D."/>
        </authorList>
    </citation>
    <scope>NUCLEOTIDE SEQUENCE</scope>
    <source>
        <strain evidence="2">AVDCRST_MAG93</strain>
    </source>
</reference>
<accession>A0A6J4KQJ6</accession>
<feature type="transmembrane region" description="Helical" evidence="1">
    <location>
        <begin position="40"/>
        <end position="65"/>
    </location>
</feature>
<dbReference type="EMBL" id="CADCTR010001720">
    <property type="protein sequence ID" value="CAA9309094.1"/>
    <property type="molecule type" value="Genomic_DNA"/>
</dbReference>
<name>A0A6J4KQJ6_9CHLR</name>